<dbReference type="Proteomes" id="UP001500668">
    <property type="component" value="Unassembled WGS sequence"/>
</dbReference>
<sequence length="158" mass="18144">MWKCTTGYTRAHDHDGTCGSWERTAICWDSLWFTAFEKASTQSHAFVQAVYAVNGRTRTVYEHVEGGGLCKGCWHRHENTHTHAITKETGLCIPCVRVQNRRGPLTRTPFGNEFMCDDCRSGFRRVHLQTCRADGRDPDKRLYRPVLDFAREDARVHG</sequence>
<proteinExistence type="predicted"/>
<keyword evidence="2" id="KW-1185">Reference proteome</keyword>
<reference evidence="2" key="1">
    <citation type="journal article" date="2019" name="Int. J. Syst. Evol. Microbiol.">
        <title>The Global Catalogue of Microorganisms (GCM) 10K type strain sequencing project: providing services to taxonomists for standard genome sequencing and annotation.</title>
        <authorList>
            <consortium name="The Broad Institute Genomics Platform"/>
            <consortium name="The Broad Institute Genome Sequencing Center for Infectious Disease"/>
            <person name="Wu L."/>
            <person name="Ma J."/>
        </authorList>
    </citation>
    <scope>NUCLEOTIDE SEQUENCE [LARGE SCALE GENOMIC DNA]</scope>
    <source>
        <strain evidence="2">JCM 5067</strain>
    </source>
</reference>
<organism evidence="1 2">
    <name type="scientific">Streptomyces crystallinus</name>
    <dbReference type="NCBI Taxonomy" id="68191"/>
    <lineage>
        <taxon>Bacteria</taxon>
        <taxon>Bacillati</taxon>
        <taxon>Actinomycetota</taxon>
        <taxon>Actinomycetes</taxon>
        <taxon>Kitasatosporales</taxon>
        <taxon>Streptomycetaceae</taxon>
        <taxon>Streptomyces</taxon>
    </lineage>
</organism>
<evidence type="ECO:0000313" key="2">
    <source>
        <dbReference type="Proteomes" id="UP001500668"/>
    </source>
</evidence>
<evidence type="ECO:0008006" key="3">
    <source>
        <dbReference type="Google" id="ProtNLM"/>
    </source>
</evidence>
<accession>A0ABP3PZA2</accession>
<name>A0ABP3PZA2_9ACTN</name>
<gene>
    <name evidence="1" type="ORF">GCM10010394_05040</name>
</gene>
<protein>
    <recommendedName>
        <fullName evidence="3">HNH endonuclease</fullName>
    </recommendedName>
</protein>
<dbReference type="EMBL" id="BAAACA010000004">
    <property type="protein sequence ID" value="GAA0579474.1"/>
    <property type="molecule type" value="Genomic_DNA"/>
</dbReference>
<evidence type="ECO:0000313" key="1">
    <source>
        <dbReference type="EMBL" id="GAA0579474.1"/>
    </source>
</evidence>
<comment type="caution">
    <text evidence="1">The sequence shown here is derived from an EMBL/GenBank/DDBJ whole genome shotgun (WGS) entry which is preliminary data.</text>
</comment>